<keyword evidence="2" id="KW-1185">Reference proteome</keyword>
<name>A0ACB9LTI8_BAUVA</name>
<dbReference type="EMBL" id="CM039436">
    <property type="protein sequence ID" value="KAI4314119.1"/>
    <property type="molecule type" value="Genomic_DNA"/>
</dbReference>
<protein>
    <submittedName>
        <fullName evidence="1">Uncharacterized protein</fullName>
    </submittedName>
</protein>
<gene>
    <name evidence="1" type="ORF">L6164_027055</name>
</gene>
<evidence type="ECO:0000313" key="1">
    <source>
        <dbReference type="EMBL" id="KAI4314119.1"/>
    </source>
</evidence>
<comment type="caution">
    <text evidence="1">The sequence shown here is derived from an EMBL/GenBank/DDBJ whole genome shotgun (WGS) entry which is preliminary data.</text>
</comment>
<evidence type="ECO:0000313" key="2">
    <source>
        <dbReference type="Proteomes" id="UP000828941"/>
    </source>
</evidence>
<sequence length="72" mass="8561">MVGIESHRFLCQRSLFTHSETGERREGRREEQRDSQRNPSSFLGTKIPLSCCISFLRLFLLTDVTEDVWFYF</sequence>
<reference evidence="1 2" key="1">
    <citation type="journal article" date="2022" name="DNA Res.">
        <title>Chromosomal-level genome assembly of the orchid tree Bauhinia variegata (Leguminosae; Cercidoideae) supports the allotetraploid origin hypothesis of Bauhinia.</title>
        <authorList>
            <person name="Zhong Y."/>
            <person name="Chen Y."/>
            <person name="Zheng D."/>
            <person name="Pang J."/>
            <person name="Liu Y."/>
            <person name="Luo S."/>
            <person name="Meng S."/>
            <person name="Qian L."/>
            <person name="Wei D."/>
            <person name="Dai S."/>
            <person name="Zhou R."/>
        </authorList>
    </citation>
    <scope>NUCLEOTIDE SEQUENCE [LARGE SCALE GENOMIC DNA]</scope>
    <source>
        <strain evidence="1">BV-YZ2020</strain>
    </source>
</reference>
<proteinExistence type="predicted"/>
<accession>A0ACB9LTI8</accession>
<dbReference type="Proteomes" id="UP000828941">
    <property type="component" value="Chromosome 11"/>
</dbReference>
<organism evidence="1 2">
    <name type="scientific">Bauhinia variegata</name>
    <name type="common">Purple orchid tree</name>
    <name type="synonym">Phanera variegata</name>
    <dbReference type="NCBI Taxonomy" id="167791"/>
    <lineage>
        <taxon>Eukaryota</taxon>
        <taxon>Viridiplantae</taxon>
        <taxon>Streptophyta</taxon>
        <taxon>Embryophyta</taxon>
        <taxon>Tracheophyta</taxon>
        <taxon>Spermatophyta</taxon>
        <taxon>Magnoliopsida</taxon>
        <taxon>eudicotyledons</taxon>
        <taxon>Gunneridae</taxon>
        <taxon>Pentapetalae</taxon>
        <taxon>rosids</taxon>
        <taxon>fabids</taxon>
        <taxon>Fabales</taxon>
        <taxon>Fabaceae</taxon>
        <taxon>Cercidoideae</taxon>
        <taxon>Cercideae</taxon>
        <taxon>Bauhiniinae</taxon>
        <taxon>Bauhinia</taxon>
    </lineage>
</organism>